<evidence type="ECO:0008006" key="7">
    <source>
        <dbReference type="Google" id="ProtNLM"/>
    </source>
</evidence>
<dbReference type="Pfam" id="PF01471">
    <property type="entry name" value="PG_binding_1"/>
    <property type="match status" value="1"/>
</dbReference>
<feature type="compositionally biased region" description="Low complexity" evidence="1">
    <location>
        <begin position="276"/>
        <end position="293"/>
    </location>
</feature>
<keyword evidence="6" id="KW-1185">Reference proteome</keyword>
<dbReference type="InterPro" id="IPR036365">
    <property type="entry name" value="PGBD-like_sf"/>
</dbReference>
<feature type="signal peptide" evidence="2">
    <location>
        <begin position="1"/>
        <end position="21"/>
    </location>
</feature>
<evidence type="ECO:0000313" key="5">
    <source>
        <dbReference type="EMBL" id="GMG81593.1"/>
    </source>
</evidence>
<dbReference type="EMBL" id="BSYI01000004">
    <property type="protein sequence ID" value="GMG81593.1"/>
    <property type="molecule type" value="Genomic_DNA"/>
</dbReference>
<organism evidence="5 6">
    <name type="scientific">Paralimibaculum aggregatum</name>
    <dbReference type="NCBI Taxonomy" id="3036245"/>
    <lineage>
        <taxon>Bacteria</taxon>
        <taxon>Pseudomonadati</taxon>
        <taxon>Pseudomonadota</taxon>
        <taxon>Alphaproteobacteria</taxon>
        <taxon>Rhodobacterales</taxon>
        <taxon>Paracoccaceae</taxon>
        <taxon>Paralimibaculum</taxon>
    </lineage>
</organism>
<evidence type="ECO:0000256" key="2">
    <source>
        <dbReference type="SAM" id="SignalP"/>
    </source>
</evidence>
<feature type="chain" id="PRO_5045119874" description="Caspase family p20 domain-containing protein" evidence="2">
    <location>
        <begin position="22"/>
        <end position="372"/>
    </location>
</feature>
<feature type="domain" description="Peptidase C14 caspase" evidence="3">
    <location>
        <begin position="24"/>
        <end position="144"/>
    </location>
</feature>
<evidence type="ECO:0000259" key="4">
    <source>
        <dbReference type="Pfam" id="PF01471"/>
    </source>
</evidence>
<dbReference type="InterPro" id="IPR029030">
    <property type="entry name" value="Caspase-like_dom_sf"/>
</dbReference>
<evidence type="ECO:0000313" key="6">
    <source>
        <dbReference type="Proteomes" id="UP001239909"/>
    </source>
</evidence>
<feature type="domain" description="Peptidoglycan binding-like" evidence="4">
    <location>
        <begin position="313"/>
        <end position="366"/>
    </location>
</feature>
<sequence>MLAGAALALAAGLALPGTAAADNVAIVVINSDYRDLTDLEHGSSGEIVAGALEAAGFRVERMRNATTGGMIAALLALGKEQDPDGAAVFYFSGYARQMRGRNFILAKNARPRRPFDFVTQGLDLDSVTNALAKAGGRLQLVVLDGAYPEPMLEGLPDLDPGLAVPAPKPTEAILLGARAGTILGDGEGAEAIAEAFAEALADPQEDLGLLTARFARSADVRLGRTIFVGLGADANRPLVVPAAAAPEPPAPQTPEPPETAEPQTPEPTGPVTTFVPAPTGTETPETAQPEAPAVPETAALSALEFDAQLSFSERQRIQLALRSLGLYQYGIDGVFGPGSRAAIRTFQRLRGFEATGYLDHAQREVLFDIAGL</sequence>
<dbReference type="InterPro" id="IPR002477">
    <property type="entry name" value="Peptidoglycan-bd-like"/>
</dbReference>
<gene>
    <name evidence="5" type="ORF">LNKW23_08060</name>
</gene>
<dbReference type="SUPFAM" id="SSF47090">
    <property type="entry name" value="PGBD-like"/>
    <property type="match status" value="1"/>
</dbReference>
<evidence type="ECO:0000259" key="3">
    <source>
        <dbReference type="Pfam" id="PF00656"/>
    </source>
</evidence>
<dbReference type="Gene3D" id="1.10.101.10">
    <property type="entry name" value="PGBD-like superfamily/PGBD"/>
    <property type="match status" value="1"/>
</dbReference>
<dbReference type="InterPro" id="IPR011600">
    <property type="entry name" value="Pept_C14_caspase"/>
</dbReference>
<dbReference type="Proteomes" id="UP001239909">
    <property type="component" value="Unassembled WGS sequence"/>
</dbReference>
<protein>
    <recommendedName>
        <fullName evidence="7">Caspase family p20 domain-containing protein</fullName>
    </recommendedName>
</protein>
<dbReference type="Pfam" id="PF00656">
    <property type="entry name" value="Peptidase_C14"/>
    <property type="match status" value="1"/>
</dbReference>
<keyword evidence="2" id="KW-0732">Signal</keyword>
<feature type="compositionally biased region" description="Pro residues" evidence="1">
    <location>
        <begin position="246"/>
        <end position="268"/>
    </location>
</feature>
<name>A0ABQ6LL99_9RHOB</name>
<proteinExistence type="predicted"/>
<reference evidence="5 6" key="1">
    <citation type="submission" date="2023-04" db="EMBL/GenBank/DDBJ databases">
        <title>Marinoamorphus aggregata gen. nov., sp. Nov., isolate from tissue of brittle star Ophioplocus japonicus.</title>
        <authorList>
            <person name="Kawano K."/>
            <person name="Sawayama S."/>
            <person name="Nakagawa S."/>
        </authorList>
    </citation>
    <scope>NUCLEOTIDE SEQUENCE [LARGE SCALE GENOMIC DNA]</scope>
    <source>
        <strain evidence="5 6">NKW23</strain>
    </source>
</reference>
<accession>A0ABQ6LL99</accession>
<evidence type="ECO:0000256" key="1">
    <source>
        <dbReference type="SAM" id="MobiDB-lite"/>
    </source>
</evidence>
<dbReference type="InterPro" id="IPR036366">
    <property type="entry name" value="PGBDSf"/>
</dbReference>
<comment type="caution">
    <text evidence="5">The sequence shown here is derived from an EMBL/GenBank/DDBJ whole genome shotgun (WGS) entry which is preliminary data.</text>
</comment>
<feature type="region of interest" description="Disordered" evidence="1">
    <location>
        <begin position="243"/>
        <end position="293"/>
    </location>
</feature>
<dbReference type="RefSeq" id="WP_285670256.1">
    <property type="nucleotide sequence ID" value="NZ_BSYI01000004.1"/>
</dbReference>
<dbReference type="Gene3D" id="3.40.50.1460">
    <property type="match status" value="1"/>
</dbReference>
<dbReference type="SUPFAM" id="SSF52129">
    <property type="entry name" value="Caspase-like"/>
    <property type="match status" value="1"/>
</dbReference>